<dbReference type="AlphaFoldDB" id="A0A2P7U260"/>
<evidence type="ECO:0000313" key="2">
    <source>
        <dbReference type="Proteomes" id="UP000241868"/>
    </source>
</evidence>
<keyword evidence="2" id="KW-1185">Reference proteome</keyword>
<proteinExistence type="predicted"/>
<dbReference type="Proteomes" id="UP000241868">
    <property type="component" value="Unassembled WGS sequence"/>
</dbReference>
<sequence>MTCHLNRDGKRKADNAAKQRITYLLCLGQEYRSKRLPILLDSGVVCNKKNLHLTAGGMRYRMRAGMTWEDVFSSFSQPDSLLRTYYRWAEKVFLSLIRYLIKMF</sequence>
<gene>
    <name evidence="1" type="ORF">C7N83_02550</name>
</gene>
<accession>A0A2P7U260</accession>
<dbReference type="EMBL" id="PXYY01000009">
    <property type="protein sequence ID" value="PSJ81025.1"/>
    <property type="molecule type" value="Genomic_DNA"/>
</dbReference>
<name>A0A2P7U260_9NEIS</name>
<reference evidence="1 2" key="1">
    <citation type="submission" date="2018-03" db="EMBL/GenBank/DDBJ databases">
        <title>Neisseria weixii sp. nov., isolated from the intestinal contents of Tibetan Plateau pika (Ochotona curzoniae) in Yushu, Qinghai Province, China.</title>
        <authorList>
            <person name="Gui Z."/>
        </authorList>
    </citation>
    <scope>NUCLEOTIDE SEQUENCE [LARGE SCALE GENOMIC DNA]</scope>
    <source>
        <strain evidence="1 2">ATCC 51483</strain>
    </source>
</reference>
<organism evidence="1 2">
    <name type="scientific">Neisseria iguanae</name>
    <dbReference type="NCBI Taxonomy" id="90242"/>
    <lineage>
        <taxon>Bacteria</taxon>
        <taxon>Pseudomonadati</taxon>
        <taxon>Pseudomonadota</taxon>
        <taxon>Betaproteobacteria</taxon>
        <taxon>Neisseriales</taxon>
        <taxon>Neisseriaceae</taxon>
        <taxon>Neisseria</taxon>
    </lineage>
</organism>
<evidence type="ECO:0000313" key="1">
    <source>
        <dbReference type="EMBL" id="PSJ81025.1"/>
    </source>
</evidence>
<comment type="caution">
    <text evidence="1">The sequence shown here is derived from an EMBL/GenBank/DDBJ whole genome shotgun (WGS) entry which is preliminary data.</text>
</comment>
<protein>
    <submittedName>
        <fullName evidence="1">Uncharacterized protein</fullName>
    </submittedName>
</protein>